<reference evidence="3 4" key="1">
    <citation type="submission" date="2024-04" db="EMBL/GenBank/DDBJ databases">
        <title>Albibacterium profundi sp. nov., isolated from sediment of the Challenger Deep of Mariana Trench.</title>
        <authorList>
            <person name="Wang Y."/>
        </authorList>
    </citation>
    <scope>NUCLEOTIDE SEQUENCE [LARGE SCALE GENOMIC DNA]</scope>
    <source>
        <strain evidence="3 4">RHL897</strain>
    </source>
</reference>
<dbReference type="SUPFAM" id="SSF160574">
    <property type="entry name" value="BT0923-like"/>
    <property type="match status" value="1"/>
</dbReference>
<organism evidence="3 4">
    <name type="scientific">Albibacterium profundi</name>
    <dbReference type="NCBI Taxonomy" id="3134906"/>
    <lineage>
        <taxon>Bacteria</taxon>
        <taxon>Pseudomonadati</taxon>
        <taxon>Bacteroidota</taxon>
        <taxon>Sphingobacteriia</taxon>
        <taxon>Sphingobacteriales</taxon>
        <taxon>Sphingobacteriaceae</taxon>
        <taxon>Albibacterium</taxon>
    </lineage>
</organism>
<sequence length="148" mass="16855">MKKLVTGILIMVVAMTTMSAQAQEEKVLTFDQLPQTAQQFIKQHYNVKSVSHVIMEDEFFSSKEYKVALADGTELEFDSKGQWTEVDPEKGTVPNAIIPGNIRSYISKSFPNNKVEQISRSSRKYEVELTSGLDLEFDRKGKFLRIDD</sequence>
<evidence type="ECO:0000313" key="4">
    <source>
        <dbReference type="Proteomes" id="UP001580928"/>
    </source>
</evidence>
<accession>A0ABV5CDB2</accession>
<feature type="chain" id="PRO_5045415457" evidence="1">
    <location>
        <begin position="23"/>
        <end position="148"/>
    </location>
</feature>
<evidence type="ECO:0000256" key="1">
    <source>
        <dbReference type="SAM" id="SignalP"/>
    </source>
</evidence>
<dbReference type="EMBL" id="JBBVGT010000002">
    <property type="protein sequence ID" value="MFB5945456.1"/>
    <property type="molecule type" value="Genomic_DNA"/>
</dbReference>
<dbReference type="Proteomes" id="UP001580928">
    <property type="component" value="Unassembled WGS sequence"/>
</dbReference>
<dbReference type="Pfam" id="PF11396">
    <property type="entry name" value="PepSY_like"/>
    <property type="match status" value="2"/>
</dbReference>
<feature type="signal peptide" evidence="1">
    <location>
        <begin position="1"/>
        <end position="22"/>
    </location>
</feature>
<evidence type="ECO:0000313" key="3">
    <source>
        <dbReference type="EMBL" id="MFB5945456.1"/>
    </source>
</evidence>
<keyword evidence="1" id="KW-0732">Signal</keyword>
<dbReference type="Gene3D" id="3.40.1420.30">
    <property type="match status" value="1"/>
</dbReference>
<proteinExistence type="predicted"/>
<feature type="domain" description="Putative beta-lactamase-inhibitor-like PepSY-like" evidence="2">
    <location>
        <begin position="63"/>
        <end position="144"/>
    </location>
</feature>
<protein>
    <submittedName>
        <fullName evidence="3">PepSY-like domain-containing protein</fullName>
    </submittedName>
</protein>
<name>A0ABV5CDB2_9SPHI</name>
<comment type="caution">
    <text evidence="3">The sequence shown here is derived from an EMBL/GenBank/DDBJ whole genome shotgun (WGS) entry which is preliminary data.</text>
</comment>
<evidence type="ECO:0000259" key="2">
    <source>
        <dbReference type="Pfam" id="PF11396"/>
    </source>
</evidence>
<keyword evidence="4" id="KW-1185">Reference proteome</keyword>
<feature type="domain" description="Putative beta-lactamase-inhibitor-like PepSY-like" evidence="2">
    <location>
        <begin position="26"/>
        <end position="53"/>
    </location>
</feature>
<dbReference type="RefSeq" id="WP_375556996.1">
    <property type="nucleotide sequence ID" value="NZ_JBBVGT010000002.1"/>
</dbReference>
<gene>
    <name evidence="3" type="ORF">WKR92_06405</name>
</gene>
<dbReference type="InterPro" id="IPR021533">
    <property type="entry name" value="PepSY-like"/>
</dbReference>